<accession>A4U427</accession>
<name>A4U427_9PROT</name>
<protein>
    <submittedName>
        <fullName evidence="2">Uncharacterized protein</fullName>
    </submittedName>
</protein>
<evidence type="ECO:0000256" key="1">
    <source>
        <dbReference type="SAM" id="MobiDB-lite"/>
    </source>
</evidence>
<feature type="compositionally biased region" description="Pro residues" evidence="1">
    <location>
        <begin position="47"/>
        <end position="71"/>
    </location>
</feature>
<dbReference type="EMBL" id="CU459003">
    <property type="protein sequence ID" value="CAM77634.1"/>
    <property type="molecule type" value="Genomic_DNA"/>
</dbReference>
<organism evidence="2">
    <name type="scientific">Magnetospirillum gryphiswaldense</name>
    <dbReference type="NCBI Taxonomy" id="55518"/>
    <lineage>
        <taxon>Bacteria</taxon>
        <taxon>Pseudomonadati</taxon>
        <taxon>Pseudomonadota</taxon>
        <taxon>Alphaproteobacteria</taxon>
        <taxon>Rhodospirillales</taxon>
        <taxon>Rhodospirillaceae</taxon>
        <taxon>Magnetospirillum</taxon>
    </lineage>
</organism>
<feature type="region of interest" description="Disordered" evidence="1">
    <location>
        <begin position="1"/>
        <end position="71"/>
    </location>
</feature>
<evidence type="ECO:0000313" key="2">
    <source>
        <dbReference type="EMBL" id="CAM77634.1"/>
    </source>
</evidence>
<reference evidence="2" key="1">
    <citation type="journal article" date="2007" name="J. Bacteriol.">
        <title>Comparative genome analysis of four magnetotactic bacteria reveals a complex set of group-specific genes implicated in magnetosome biomineralization and function.</title>
        <authorList>
            <person name="Richter M."/>
            <person name="Kube M."/>
            <person name="Bazylinski D.A."/>
            <person name="Lombardot T."/>
            <person name="Gloeckner F.O."/>
            <person name="Reinhardt R."/>
            <person name="Schueler D."/>
        </authorList>
    </citation>
    <scope>NUCLEOTIDE SEQUENCE</scope>
    <source>
        <strain evidence="2">MSR-1</strain>
    </source>
</reference>
<feature type="compositionally biased region" description="Pro residues" evidence="1">
    <location>
        <begin position="1"/>
        <end position="12"/>
    </location>
</feature>
<proteinExistence type="predicted"/>
<gene>
    <name evidence="2" type="ORF">MGR_0244</name>
</gene>
<dbReference type="AlphaFoldDB" id="A4U427"/>
<sequence length="71" mass="7649">MPTDRSPPPPTAPSTTSLHSRLHLPHQLPALSPSSPQNPNHAHLRHPPPTPSLFPLPFLPFPSPSPSSPTF</sequence>